<dbReference type="RefSeq" id="WP_416085002.1">
    <property type="nucleotide sequence ID" value="NZ_JBNARP010000008.1"/>
</dbReference>
<gene>
    <name evidence="2" type="ORF">C0189_04325</name>
</gene>
<dbReference type="SUPFAM" id="SSF51735">
    <property type="entry name" value="NAD(P)-binding Rossmann-fold domains"/>
    <property type="match status" value="1"/>
</dbReference>
<dbReference type="PRINTS" id="PR00081">
    <property type="entry name" value="GDHRDH"/>
</dbReference>
<dbReference type="InterPro" id="IPR002347">
    <property type="entry name" value="SDR_fam"/>
</dbReference>
<dbReference type="Pfam" id="PF13561">
    <property type="entry name" value="adh_short_C2"/>
    <property type="match status" value="1"/>
</dbReference>
<protein>
    <submittedName>
        <fullName evidence="2">Dehydrogenase</fullName>
    </submittedName>
</protein>
<evidence type="ECO:0000313" key="3">
    <source>
        <dbReference type="Proteomes" id="UP000237040"/>
    </source>
</evidence>
<dbReference type="Proteomes" id="UP000237040">
    <property type="component" value="Unassembled WGS sequence"/>
</dbReference>
<dbReference type="PANTHER" id="PTHR42879">
    <property type="entry name" value="3-OXOACYL-(ACYL-CARRIER-PROTEIN) REDUCTASE"/>
    <property type="match status" value="1"/>
</dbReference>
<dbReference type="FunFam" id="3.40.50.720:FF:000084">
    <property type="entry name" value="Short-chain dehydrogenase reductase"/>
    <property type="match status" value="1"/>
</dbReference>
<dbReference type="Gene3D" id="3.40.50.720">
    <property type="entry name" value="NAD(P)-binding Rossmann-like Domain"/>
    <property type="match status" value="1"/>
</dbReference>
<sequence>MDLGIKGKVAFVMAGSKGLGKGVALKLAEEGALVSIMARSMENLKKAQEEIKTKTGFEPLIVSGDATKKDDVLRAIDETVKTYGTIHILFTNAGGPPSGGFFDVKPEDYLDAVHLNLMSTIYAVYGVKDLMIKQKWGRIIASTSISVKQPLDNLILSNVSRAGVVAFIKSVSNSLAPYGITANVVAPGYTMTERVENLLKARVEKEGITFEEAEKTMVASIPMKRIGTVEEFASTVVFLASDKASYITGIVLPIDGGFIKGV</sequence>
<comment type="caution">
    <text evidence="2">The sequence shown here is derived from an EMBL/GenBank/DDBJ whole genome shotgun (WGS) entry which is preliminary data.</text>
</comment>
<evidence type="ECO:0000256" key="1">
    <source>
        <dbReference type="ARBA" id="ARBA00006484"/>
    </source>
</evidence>
<dbReference type="CDD" id="cd05344">
    <property type="entry name" value="BKR_like_SDR_like"/>
    <property type="match status" value="1"/>
</dbReference>
<dbReference type="PANTHER" id="PTHR42879:SF6">
    <property type="entry name" value="NADPH-DEPENDENT REDUCTASE BACG"/>
    <property type="match status" value="1"/>
</dbReference>
<evidence type="ECO:0000313" key="2">
    <source>
        <dbReference type="EMBL" id="PMP66852.1"/>
    </source>
</evidence>
<proteinExistence type="inferred from homology"/>
<dbReference type="EMBL" id="PNIL01000062">
    <property type="protein sequence ID" value="PMP66852.1"/>
    <property type="molecule type" value="Genomic_DNA"/>
</dbReference>
<organism evidence="2 3">
    <name type="scientific">Caldisericum exile</name>
    <dbReference type="NCBI Taxonomy" id="693075"/>
    <lineage>
        <taxon>Bacteria</taxon>
        <taxon>Pseudomonadati</taxon>
        <taxon>Caldisericota/Cryosericota group</taxon>
        <taxon>Caldisericota</taxon>
        <taxon>Caldisericia</taxon>
        <taxon>Caldisericales</taxon>
        <taxon>Caldisericaceae</taxon>
        <taxon>Caldisericum</taxon>
    </lineage>
</organism>
<dbReference type="AlphaFoldDB" id="A0A2J6WDS6"/>
<dbReference type="InterPro" id="IPR050259">
    <property type="entry name" value="SDR"/>
</dbReference>
<accession>A0A2J6WDS6</accession>
<comment type="similarity">
    <text evidence="1">Belongs to the short-chain dehydrogenases/reductases (SDR) family.</text>
</comment>
<reference evidence="2 3" key="1">
    <citation type="submission" date="2018-01" db="EMBL/GenBank/DDBJ databases">
        <title>Metagenomic assembled genomes from two thermal pools in the Uzon Caldera, Kamchatka, Russia.</title>
        <authorList>
            <person name="Wilkins L."/>
            <person name="Ettinger C."/>
        </authorList>
    </citation>
    <scope>NUCLEOTIDE SEQUENCE [LARGE SCALE GENOMIC DNA]</scope>
    <source>
        <strain evidence="2">ZAV-07</strain>
    </source>
</reference>
<name>A0A2J6WDS6_9BACT</name>
<dbReference type="InterPro" id="IPR036291">
    <property type="entry name" value="NAD(P)-bd_dom_sf"/>
</dbReference>